<dbReference type="KEGG" id="ssck:SPSK_02080"/>
<dbReference type="AlphaFoldDB" id="A0A0F2MD67"/>
<reference evidence="1 2" key="2">
    <citation type="journal article" date="2015" name="Eukaryot. Cell">
        <title>Asexual propagation of a virulent clone complex in a human and feline outbreak of sporotrichosis.</title>
        <authorList>
            <person name="Teixeira Mde M."/>
            <person name="Rodrigues A.M."/>
            <person name="Tsui C.K."/>
            <person name="de Almeida L.G."/>
            <person name="Van Diepeningen A.D."/>
            <person name="van den Ende B.G."/>
            <person name="Fernandes G.F."/>
            <person name="Kano R."/>
            <person name="Hamelin R.C."/>
            <person name="Lopes-Bezerra L.M."/>
            <person name="Vasconcelos A.T."/>
            <person name="de Hoog S."/>
            <person name="de Camargo Z.P."/>
            <person name="Felipe M.S."/>
        </authorList>
    </citation>
    <scope>NUCLEOTIDE SEQUENCE [LARGE SCALE GENOMIC DNA]</scope>
    <source>
        <strain evidence="1 2">1099-18</strain>
    </source>
</reference>
<reference evidence="1 2" key="1">
    <citation type="journal article" date="2014" name="BMC Genomics">
        <title>Comparative genomics of the major fungal agents of human and animal Sporotrichosis: Sporothrix schenckii and Sporothrix brasiliensis.</title>
        <authorList>
            <person name="Teixeira M.M."/>
            <person name="de Almeida L.G."/>
            <person name="Kubitschek-Barreira P."/>
            <person name="Alves F.L."/>
            <person name="Kioshima E.S."/>
            <person name="Abadio A.K."/>
            <person name="Fernandes L."/>
            <person name="Derengowski L.S."/>
            <person name="Ferreira K.S."/>
            <person name="Souza R.C."/>
            <person name="Ruiz J.C."/>
            <person name="de Andrade N.C."/>
            <person name="Paes H.C."/>
            <person name="Nicola A.M."/>
            <person name="Albuquerque P."/>
            <person name="Gerber A.L."/>
            <person name="Martins V.P."/>
            <person name="Peconick L.D."/>
            <person name="Neto A.V."/>
            <person name="Chaucanez C.B."/>
            <person name="Silva P.A."/>
            <person name="Cunha O.L."/>
            <person name="de Oliveira F.F."/>
            <person name="dos Santos T.C."/>
            <person name="Barros A.L."/>
            <person name="Soares M.A."/>
            <person name="de Oliveira L.M."/>
            <person name="Marini M.M."/>
            <person name="Villalobos-Duno H."/>
            <person name="Cunha M.M."/>
            <person name="de Hoog S."/>
            <person name="da Silveira J.F."/>
            <person name="Henrissat B."/>
            <person name="Nino-Vega G.A."/>
            <person name="Cisalpino P.S."/>
            <person name="Mora-Montes H.M."/>
            <person name="Almeida S.R."/>
            <person name="Stajich J.E."/>
            <person name="Lopes-Bezerra L.M."/>
            <person name="Vasconcelos A.T."/>
            <person name="Felipe M.S."/>
        </authorList>
    </citation>
    <scope>NUCLEOTIDE SEQUENCE [LARGE SCALE GENOMIC DNA]</scope>
    <source>
        <strain evidence="1 2">1099-18</strain>
    </source>
</reference>
<dbReference type="VEuPathDB" id="FungiDB:SPSK_02080"/>
<evidence type="ECO:0000313" key="2">
    <source>
        <dbReference type="Proteomes" id="UP000033710"/>
    </source>
</evidence>
<dbReference type="RefSeq" id="XP_016589685.1">
    <property type="nucleotide sequence ID" value="XM_016728974.1"/>
</dbReference>
<comment type="caution">
    <text evidence="1">The sequence shown here is derived from an EMBL/GenBank/DDBJ whole genome shotgun (WGS) entry which is preliminary data.</text>
</comment>
<organism evidence="1 2">
    <name type="scientific">Sporothrix schenckii 1099-18</name>
    <dbReference type="NCBI Taxonomy" id="1397361"/>
    <lineage>
        <taxon>Eukaryota</taxon>
        <taxon>Fungi</taxon>
        <taxon>Dikarya</taxon>
        <taxon>Ascomycota</taxon>
        <taxon>Pezizomycotina</taxon>
        <taxon>Sordariomycetes</taxon>
        <taxon>Sordariomycetidae</taxon>
        <taxon>Ophiostomatales</taxon>
        <taxon>Ophiostomataceae</taxon>
        <taxon>Sporothrix</taxon>
    </lineage>
</organism>
<evidence type="ECO:0000313" key="1">
    <source>
        <dbReference type="EMBL" id="KJR87009.1"/>
    </source>
</evidence>
<sequence length="92" mass="10433">MAEWLRQRVAAQRVETETTLKWIRGKQNTLEATMFLAKQTAVAVVRLFRTRWAPSLRDNEHLLLWAQYGYDCRPTGLECGSLAASETVGPAP</sequence>
<dbReference type="EMBL" id="AXCR01000005">
    <property type="protein sequence ID" value="KJR87009.1"/>
    <property type="molecule type" value="Genomic_DNA"/>
</dbReference>
<accession>A0A0F2MD67</accession>
<protein>
    <submittedName>
        <fullName evidence="1">Uncharacterized protein</fullName>
    </submittedName>
</protein>
<dbReference type="GeneID" id="27664251"/>
<name>A0A0F2MD67_SPOSC</name>
<gene>
    <name evidence="1" type="ORF">SPSK_02080</name>
</gene>
<dbReference type="Proteomes" id="UP000033710">
    <property type="component" value="Unassembled WGS sequence"/>
</dbReference>
<proteinExistence type="predicted"/>